<feature type="domain" description="Carboxylesterase type B" evidence="5">
    <location>
        <begin position="102"/>
        <end position="332"/>
    </location>
</feature>
<dbReference type="SUPFAM" id="SSF53474">
    <property type="entry name" value="alpha/beta-Hydrolases"/>
    <property type="match status" value="1"/>
</dbReference>
<dbReference type="GO" id="GO:0003990">
    <property type="term" value="F:acetylcholinesterase activity"/>
    <property type="evidence" value="ECO:0007669"/>
    <property type="project" value="TreeGrafter"/>
</dbReference>
<keyword evidence="7" id="KW-1185">Reference proteome</keyword>
<name>A0A4Y2JU46_ARAVE</name>
<comment type="caution">
    <text evidence="6">The sequence shown here is derived from an EMBL/GenBank/DDBJ whole genome shotgun (WGS) entry which is preliminary data.</text>
</comment>
<dbReference type="GO" id="GO:0019695">
    <property type="term" value="P:choline metabolic process"/>
    <property type="evidence" value="ECO:0007669"/>
    <property type="project" value="TreeGrafter"/>
</dbReference>
<dbReference type="AlphaFoldDB" id="A0A4Y2JU46"/>
<organism evidence="6 7">
    <name type="scientific">Araneus ventricosus</name>
    <name type="common">Orbweaver spider</name>
    <name type="synonym">Epeira ventricosa</name>
    <dbReference type="NCBI Taxonomy" id="182803"/>
    <lineage>
        <taxon>Eukaryota</taxon>
        <taxon>Metazoa</taxon>
        <taxon>Ecdysozoa</taxon>
        <taxon>Arthropoda</taxon>
        <taxon>Chelicerata</taxon>
        <taxon>Arachnida</taxon>
        <taxon>Araneae</taxon>
        <taxon>Araneomorphae</taxon>
        <taxon>Entelegynae</taxon>
        <taxon>Araneoidea</taxon>
        <taxon>Araneidae</taxon>
        <taxon>Araneus</taxon>
    </lineage>
</organism>
<dbReference type="GO" id="GO:0006581">
    <property type="term" value="P:acetylcholine catabolic process"/>
    <property type="evidence" value="ECO:0007669"/>
    <property type="project" value="TreeGrafter"/>
</dbReference>
<dbReference type="GO" id="GO:0005615">
    <property type="term" value="C:extracellular space"/>
    <property type="evidence" value="ECO:0007669"/>
    <property type="project" value="TreeGrafter"/>
</dbReference>
<comment type="similarity">
    <text evidence="1">Belongs to the type-B carboxylesterase/lipase family.</text>
</comment>
<protein>
    <submittedName>
        <fullName evidence="6">Acetylcholinesterase-1</fullName>
    </submittedName>
</protein>
<evidence type="ECO:0000313" key="6">
    <source>
        <dbReference type="EMBL" id="GBM93325.1"/>
    </source>
</evidence>
<keyword evidence="4" id="KW-0325">Glycoprotein</keyword>
<evidence type="ECO:0000259" key="5">
    <source>
        <dbReference type="Pfam" id="PF00135"/>
    </source>
</evidence>
<dbReference type="EMBL" id="BGPR01003865">
    <property type="protein sequence ID" value="GBM93325.1"/>
    <property type="molecule type" value="Genomic_DNA"/>
</dbReference>
<evidence type="ECO:0000256" key="4">
    <source>
        <dbReference type="ARBA" id="ARBA00023180"/>
    </source>
</evidence>
<evidence type="ECO:0000256" key="3">
    <source>
        <dbReference type="ARBA" id="ARBA00022801"/>
    </source>
</evidence>
<dbReference type="PANTHER" id="PTHR43918:SF12">
    <property type="entry name" value="ACETYLCHOLINESTERASE 1"/>
    <property type="match status" value="1"/>
</dbReference>
<dbReference type="Gene3D" id="3.40.50.1820">
    <property type="entry name" value="alpha/beta hydrolase"/>
    <property type="match status" value="1"/>
</dbReference>
<proteinExistence type="inferred from homology"/>
<keyword evidence="3" id="KW-0378">Hydrolase</keyword>
<dbReference type="PANTHER" id="PTHR43918">
    <property type="entry name" value="ACETYLCHOLINESTERASE"/>
    <property type="match status" value="1"/>
</dbReference>
<dbReference type="GO" id="GO:0005886">
    <property type="term" value="C:plasma membrane"/>
    <property type="evidence" value="ECO:0007669"/>
    <property type="project" value="TreeGrafter"/>
</dbReference>
<evidence type="ECO:0000256" key="1">
    <source>
        <dbReference type="ARBA" id="ARBA00005964"/>
    </source>
</evidence>
<dbReference type="InterPro" id="IPR029058">
    <property type="entry name" value="AB_hydrolase_fold"/>
</dbReference>
<dbReference type="PROSITE" id="PS00941">
    <property type="entry name" value="CARBOXYLESTERASE_B_2"/>
    <property type="match status" value="1"/>
</dbReference>
<dbReference type="InterPro" id="IPR002018">
    <property type="entry name" value="CarbesteraseB"/>
</dbReference>
<accession>A0A4Y2JU46</accession>
<dbReference type="OrthoDB" id="19653at2759"/>
<dbReference type="InterPro" id="IPR050654">
    <property type="entry name" value="AChE-related_enzymes"/>
</dbReference>
<dbReference type="Proteomes" id="UP000499080">
    <property type="component" value="Unassembled WGS sequence"/>
</dbReference>
<sequence>MRNASLSTLSTPAIGKLHRGKTKPVAVLLRSVMPQVHRLAKNYSKVIFIKLCCLVSIRFVLCDTFVNWEAEPKCVLPREAHTIVDINKLRDVWGTVVNFTDPTNERLIEVNEFLGIPYALRPEGDLRFQPPASVLWAVDYDDQANLSEDCLYLNIWTPLNASSSNQKTVLFWVHGGFFLSGSIRQEIYDARVIAGLGNVVVVTMNYRLEALGFWPSGRESAPGNVGLLDIAQAFNWVQSHISDFGLKPENISLAGQGAGAIAVGLLSLGHGYNRIWGRLIMRSGSPMYPFIVYPEETSLHSYNIAKWVGCANDSYHLEDHREEVENCMRSKNLFFNRMIQCFRKRMKIVRMQPYCRYYIYLKEVQKESFLEAVKRHKTYVTT</sequence>
<evidence type="ECO:0000256" key="2">
    <source>
        <dbReference type="ARBA" id="ARBA00022487"/>
    </source>
</evidence>
<dbReference type="InterPro" id="IPR019819">
    <property type="entry name" value="Carboxylesterase_B_CS"/>
</dbReference>
<dbReference type="Pfam" id="PF00135">
    <property type="entry name" value="COesterase"/>
    <property type="match status" value="1"/>
</dbReference>
<gene>
    <name evidence="6" type="primary">ACES_60</name>
    <name evidence="6" type="ORF">AVEN_238492_1</name>
</gene>
<evidence type="ECO:0000313" key="7">
    <source>
        <dbReference type="Proteomes" id="UP000499080"/>
    </source>
</evidence>
<keyword evidence="2" id="KW-0719">Serine esterase</keyword>
<reference evidence="6 7" key="1">
    <citation type="journal article" date="2019" name="Sci. Rep.">
        <title>Orb-weaving spider Araneus ventricosus genome elucidates the spidroin gene catalogue.</title>
        <authorList>
            <person name="Kono N."/>
            <person name="Nakamura H."/>
            <person name="Ohtoshi R."/>
            <person name="Moran D.A.P."/>
            <person name="Shinohara A."/>
            <person name="Yoshida Y."/>
            <person name="Fujiwara M."/>
            <person name="Mori M."/>
            <person name="Tomita M."/>
            <person name="Arakawa K."/>
        </authorList>
    </citation>
    <scope>NUCLEOTIDE SEQUENCE [LARGE SCALE GENOMIC DNA]</scope>
</reference>